<feature type="region of interest" description="Disordered" evidence="1">
    <location>
        <begin position="1"/>
        <end position="20"/>
    </location>
</feature>
<dbReference type="RefSeq" id="WP_185374357.1">
    <property type="nucleotide sequence ID" value="NZ_JAARRM010000004.1"/>
</dbReference>
<protein>
    <recommendedName>
        <fullName evidence="4">Tyr recombinase domain-containing protein</fullName>
    </recommendedName>
</protein>
<name>A0A841ZSC4_9LIST</name>
<organism evidence="2 3">
    <name type="scientific">Listeria aquatica</name>
    <dbReference type="NCBI Taxonomy" id="1494960"/>
    <lineage>
        <taxon>Bacteria</taxon>
        <taxon>Bacillati</taxon>
        <taxon>Bacillota</taxon>
        <taxon>Bacilli</taxon>
        <taxon>Bacillales</taxon>
        <taxon>Listeriaceae</taxon>
        <taxon>Listeria</taxon>
    </lineage>
</organism>
<comment type="caution">
    <text evidence="2">The sequence shown here is derived from an EMBL/GenBank/DDBJ whole genome shotgun (WGS) entry which is preliminary data.</text>
</comment>
<dbReference type="EMBL" id="JAARRM010000004">
    <property type="protein sequence ID" value="MBC1522045.1"/>
    <property type="molecule type" value="Genomic_DNA"/>
</dbReference>
<evidence type="ECO:0000256" key="1">
    <source>
        <dbReference type="SAM" id="MobiDB-lite"/>
    </source>
</evidence>
<gene>
    <name evidence="2" type="ORF">HB912_10350</name>
</gene>
<reference evidence="2 3" key="1">
    <citation type="submission" date="2020-03" db="EMBL/GenBank/DDBJ databases">
        <title>Soil Listeria distribution.</title>
        <authorList>
            <person name="Liao J."/>
            <person name="Wiedmann M."/>
        </authorList>
    </citation>
    <scope>NUCLEOTIDE SEQUENCE [LARGE SCALE GENOMIC DNA]</scope>
    <source>
        <strain evidence="2 3">FSL L7-1507</strain>
    </source>
</reference>
<evidence type="ECO:0000313" key="3">
    <source>
        <dbReference type="Proteomes" id="UP000559885"/>
    </source>
</evidence>
<sequence length="85" mass="9742">MSIQHHENQPAHFSDTHVKRLDEAGLSETAIQQRIGHVKGSKITRIHTHSDEVIRKDTINIYLEYKKGKKSDFNSEGFCEGQPKN</sequence>
<evidence type="ECO:0000313" key="2">
    <source>
        <dbReference type="EMBL" id="MBC1522045.1"/>
    </source>
</evidence>
<evidence type="ECO:0008006" key="4">
    <source>
        <dbReference type="Google" id="ProtNLM"/>
    </source>
</evidence>
<dbReference type="Proteomes" id="UP000559885">
    <property type="component" value="Unassembled WGS sequence"/>
</dbReference>
<accession>A0A841ZSC4</accession>
<proteinExistence type="predicted"/>
<dbReference type="AlphaFoldDB" id="A0A841ZSC4"/>